<dbReference type="Pfam" id="PF08281">
    <property type="entry name" value="Sigma70_r4_2"/>
    <property type="match status" value="1"/>
</dbReference>
<dbReference type="SUPFAM" id="SSF88946">
    <property type="entry name" value="Sigma2 domain of RNA polymerase sigma factors"/>
    <property type="match status" value="1"/>
</dbReference>
<comment type="caution">
    <text evidence="10">The sequence shown here is derived from an EMBL/GenBank/DDBJ whole genome shotgun (WGS) entry which is preliminary data.</text>
</comment>
<dbReference type="Gene3D" id="1.10.1740.10">
    <property type="match status" value="1"/>
</dbReference>
<gene>
    <name evidence="10" type="ORF">L0P57_12530</name>
</gene>
<evidence type="ECO:0000313" key="11">
    <source>
        <dbReference type="Proteomes" id="UP001298681"/>
    </source>
</evidence>
<dbReference type="EMBL" id="JAKNHQ010000022">
    <property type="protein sequence ID" value="MCG4611754.1"/>
    <property type="molecule type" value="Genomic_DNA"/>
</dbReference>
<accession>A0ABS9MLQ7</accession>
<proteinExistence type="inferred from homology"/>
<dbReference type="PIRSF" id="PIRSF002939">
    <property type="entry name" value="RNA_polymerase_sigma-H_factor"/>
    <property type="match status" value="1"/>
</dbReference>
<keyword evidence="6" id="KW-0804">Transcription</keyword>
<organism evidence="10 11">
    <name type="scientific">Anaeromassilibacillus senegalensis</name>
    <dbReference type="NCBI Taxonomy" id="1673717"/>
    <lineage>
        <taxon>Bacteria</taxon>
        <taxon>Bacillati</taxon>
        <taxon>Bacillota</taxon>
        <taxon>Clostridia</taxon>
        <taxon>Eubacteriales</taxon>
        <taxon>Acutalibacteraceae</taxon>
        <taxon>Anaeromassilibacillus</taxon>
    </lineage>
</organism>
<evidence type="ECO:0000259" key="9">
    <source>
        <dbReference type="Pfam" id="PF08281"/>
    </source>
</evidence>
<evidence type="ECO:0000256" key="5">
    <source>
        <dbReference type="ARBA" id="ARBA00023125"/>
    </source>
</evidence>
<feature type="domain" description="RNA polymerase sigma-70 region 2" evidence="8">
    <location>
        <begin position="35"/>
        <end position="98"/>
    </location>
</feature>
<keyword evidence="11" id="KW-1185">Reference proteome</keyword>
<keyword evidence="4" id="KW-0731">Sigma factor</keyword>
<feature type="domain" description="RNA polymerase sigma factor 70 region 4 type 2" evidence="9">
    <location>
        <begin position="152"/>
        <end position="194"/>
    </location>
</feature>
<evidence type="ECO:0000259" key="8">
    <source>
        <dbReference type="Pfam" id="PF04542"/>
    </source>
</evidence>
<dbReference type="InterPro" id="IPR013325">
    <property type="entry name" value="RNA_pol_sigma_r2"/>
</dbReference>
<dbReference type="SUPFAM" id="SSF46894">
    <property type="entry name" value="C-terminal effector domain of the bipartite response regulators"/>
    <property type="match status" value="1"/>
</dbReference>
<evidence type="ECO:0000256" key="7">
    <source>
        <dbReference type="ARBA" id="ARBA00024701"/>
    </source>
</evidence>
<dbReference type="InterPro" id="IPR016032">
    <property type="entry name" value="Sig_transdc_resp-reg_C-effctor"/>
</dbReference>
<dbReference type="InterPro" id="IPR007627">
    <property type="entry name" value="RNA_pol_sigma70_r2"/>
</dbReference>
<dbReference type="Pfam" id="PF04542">
    <property type="entry name" value="Sigma70_r2"/>
    <property type="match status" value="1"/>
</dbReference>
<protein>
    <recommendedName>
        <fullName evidence="2">RNA polymerase sigma factor SigS</fullName>
    </recommendedName>
</protein>
<dbReference type="InterPro" id="IPR016371">
    <property type="entry name" value="RNA_pol_sigma-H_factor"/>
</dbReference>
<name>A0ABS9MLQ7_9FIRM</name>
<dbReference type="InterPro" id="IPR036388">
    <property type="entry name" value="WH-like_DNA-bd_sf"/>
</dbReference>
<evidence type="ECO:0000256" key="4">
    <source>
        <dbReference type="ARBA" id="ARBA00023082"/>
    </source>
</evidence>
<dbReference type="PANTHER" id="PTHR30385">
    <property type="entry name" value="SIGMA FACTOR F FLAGELLAR"/>
    <property type="match status" value="1"/>
</dbReference>
<evidence type="ECO:0000256" key="2">
    <source>
        <dbReference type="ARBA" id="ARBA00021245"/>
    </source>
</evidence>
<evidence type="ECO:0000256" key="1">
    <source>
        <dbReference type="ARBA" id="ARBA00007788"/>
    </source>
</evidence>
<dbReference type="RefSeq" id="WP_237967120.1">
    <property type="nucleotide sequence ID" value="NZ_JAKNHQ010000022.1"/>
</dbReference>
<dbReference type="PANTHER" id="PTHR30385:SF1">
    <property type="entry name" value="RNA POLYMERASE SIGMA-H FACTOR"/>
    <property type="match status" value="1"/>
</dbReference>
<dbReference type="InterPro" id="IPR014284">
    <property type="entry name" value="RNA_pol_sigma-70_dom"/>
</dbReference>
<evidence type="ECO:0000256" key="6">
    <source>
        <dbReference type="ARBA" id="ARBA00023163"/>
    </source>
</evidence>
<evidence type="ECO:0000256" key="3">
    <source>
        <dbReference type="ARBA" id="ARBA00023015"/>
    </source>
</evidence>
<comment type="function">
    <text evidence="7">Sigma factors are initiation factors that promote the attachment of RNA polymerase to specific initiation sites and are then released. Sigma-S contributes to the protection against external stress, thus playing a role in cellular fitness and survival.</text>
</comment>
<keyword evidence="5" id="KW-0238">DNA-binding</keyword>
<sequence>MAAETHNNRMESYPDQQLAALVRDGDPDAFLELTSRYMTLIRAKAAPFHGTMLEADDLCQEGLLGLLDAVRSFREDGGASFRTYAGTCITNRIIMAYRWAAGRKNLPLNNFVPLNEEGTSCGAFAGEEVNPEKMLVEEEDLHLLKQFISRGLSKMERQVLMLYLGGYSYKEIADSLRITSKAADNALQRVRRKLKEPF</sequence>
<evidence type="ECO:0000313" key="10">
    <source>
        <dbReference type="EMBL" id="MCG4611754.1"/>
    </source>
</evidence>
<keyword evidence="3" id="KW-0805">Transcription regulation</keyword>
<reference evidence="10 11" key="1">
    <citation type="submission" date="2022-01" db="EMBL/GenBank/DDBJ databases">
        <title>Collection of gut derived symbiotic bacterial strains cultured from healthy donors.</title>
        <authorList>
            <person name="Lin H."/>
            <person name="Kohout C."/>
            <person name="Waligurski E."/>
            <person name="Pamer E.G."/>
        </authorList>
    </citation>
    <scope>NUCLEOTIDE SEQUENCE [LARGE SCALE GENOMIC DNA]</scope>
    <source>
        <strain evidence="10 11">DFI.7.58</strain>
    </source>
</reference>
<dbReference type="NCBIfam" id="TIGR02937">
    <property type="entry name" value="sigma70-ECF"/>
    <property type="match status" value="1"/>
</dbReference>
<dbReference type="InterPro" id="IPR013249">
    <property type="entry name" value="RNA_pol_sigma70_r4_t2"/>
</dbReference>
<comment type="similarity">
    <text evidence="1">Belongs to the sigma-70 factor family.</text>
</comment>
<dbReference type="Proteomes" id="UP001298681">
    <property type="component" value="Unassembled WGS sequence"/>
</dbReference>
<dbReference type="Gene3D" id="1.10.10.10">
    <property type="entry name" value="Winged helix-like DNA-binding domain superfamily/Winged helix DNA-binding domain"/>
    <property type="match status" value="1"/>
</dbReference>